<sequence>MQHIVNLEAEPIDAPLASIGEDNRYVAFDFHMLNSGLVELRAVYNDYSPDTGRYGYEEIDRKVVDPEDAIDFAVDMERDAVGFLAEMNIGSHADGRFAEGVENALRRLMSASLTAAA</sequence>
<evidence type="ECO:0000313" key="2">
    <source>
        <dbReference type="Proteomes" id="UP000595197"/>
    </source>
</evidence>
<gene>
    <name evidence="1" type="ORF">IGS68_00995</name>
</gene>
<keyword evidence="2" id="KW-1185">Reference proteome</keyword>
<dbReference type="EMBL" id="CP067420">
    <property type="protein sequence ID" value="QQP89888.1"/>
    <property type="molecule type" value="Genomic_DNA"/>
</dbReference>
<protein>
    <submittedName>
        <fullName evidence="1">Uncharacterized protein</fullName>
    </submittedName>
</protein>
<evidence type="ECO:0000313" key="1">
    <source>
        <dbReference type="EMBL" id="QQP89888.1"/>
    </source>
</evidence>
<organism evidence="1 2">
    <name type="scientific">Skermanella cutis</name>
    <dbReference type="NCBI Taxonomy" id="2775420"/>
    <lineage>
        <taxon>Bacteria</taxon>
        <taxon>Pseudomonadati</taxon>
        <taxon>Pseudomonadota</taxon>
        <taxon>Alphaproteobacteria</taxon>
        <taxon>Rhodospirillales</taxon>
        <taxon>Azospirillaceae</taxon>
        <taxon>Skermanella</taxon>
    </lineage>
</organism>
<name>A0ABX7B6Z4_9PROT</name>
<proteinExistence type="predicted"/>
<accession>A0ABX7B6Z4</accession>
<dbReference type="Proteomes" id="UP000595197">
    <property type="component" value="Chromosome"/>
</dbReference>
<dbReference type="RefSeq" id="WP_201076661.1">
    <property type="nucleotide sequence ID" value="NZ_CP067420.1"/>
</dbReference>
<reference evidence="1" key="1">
    <citation type="submission" date="2021-02" db="EMBL/GenBank/DDBJ databases">
        <title>Skermanella TT6 skin isolate.</title>
        <authorList>
            <person name="Lee K."/>
            <person name="Ganzorig M."/>
        </authorList>
    </citation>
    <scope>NUCLEOTIDE SEQUENCE</scope>
    <source>
        <strain evidence="1">TT6</strain>
    </source>
</reference>